<reference evidence="2 3" key="1">
    <citation type="journal article" date="2015" name="Sci. Rep.">
        <title>The genome of Leishmania panamensis: insights into genomics of the L. (Viannia) subgenus.</title>
        <authorList>
            <person name="Llanes A."/>
            <person name="Restrepo C.M."/>
            <person name="Vecchio G.D."/>
            <person name="Anguizola F.J."/>
            <person name="Lleonart R."/>
        </authorList>
    </citation>
    <scope>NUCLEOTIDE SEQUENCE [LARGE SCALE GENOMIC DNA]</scope>
    <source>
        <strain evidence="2 3">MHOM/PA/94/PSC-1</strain>
    </source>
</reference>
<dbReference type="OrthoDB" id="266806at2759"/>
<evidence type="ECO:0000313" key="3">
    <source>
        <dbReference type="Proteomes" id="UP000063063"/>
    </source>
</evidence>
<dbReference type="VEuPathDB" id="TriTrypDB:LPMP_352840"/>
<accession>A0A088S2H0</accession>
<dbReference type="EMBL" id="CP009404">
    <property type="protein sequence ID" value="AIO02421.1"/>
    <property type="molecule type" value="Genomic_DNA"/>
</dbReference>
<dbReference type="KEGG" id="lpan:LPMP_352840"/>
<feature type="compositionally biased region" description="Basic and acidic residues" evidence="1">
    <location>
        <begin position="221"/>
        <end position="234"/>
    </location>
</feature>
<evidence type="ECO:0000313" key="2">
    <source>
        <dbReference type="EMBL" id="AIO02421.1"/>
    </source>
</evidence>
<evidence type="ECO:0000256" key="1">
    <source>
        <dbReference type="SAM" id="MobiDB-lite"/>
    </source>
</evidence>
<sequence>MSVARTSSRHHDRAPSSSRRRYYAKEDYAQPRDEHTSRSTSHQRYSSPHQRPHRSNSASSLPEGLSHVSRDPKCYSKYGYAPENAVPLLRRQSTQPPRRRTSFISHANGENEGEGVYHRRAVESTGPRCHSTPHRRHSSSRHATSANGALSTALVVVEDSKQASPRRSARTSTDGSPRRRHHQHRASEVGDSSVVRSPRQHRCRSSASPRRSHRPTGSPIRPERHHSSSYELRHASTKPHARSSQGSPRRHRHSDTTSSTAPAPTIVAKHRQDTLRHSSPRQAGVTAKGEATPHRTHRYSRAKGGSSAVKDDRSPRRHASAHRSRSSRTESQHHSEKRHRHHRTSTPDSAGEASHRSRHTPFFRPSSEDLYAVPPPPTGSTYLRPTANSHTAGHPRSGSHIEVISVNSTRLESTNGWSHPHPNAPHPSRRSHEDDPPVVIPSPRGQQIMQRIDSTRHWIQKMKEELKDREHEFQRVDVARKRAARHSARREPSNLASHAESARRHRTSSTGSRRHTRGETHAAVPPPVGAASQAISRQHTHEAFPSVASSNGSRRVSEQQAPPKHEKRHHNSRSSVKAPPPPPVTAPRTPTSDPDPQKTLMDTVSSSREGGFDYPIFSFMSFLDGNTFDSTASLCQYNVNLAESLSDEHLDILRAAVFNHNEEAFAELLYGDDVEAEIGGAAASLGHSENSVVQHELAVLQQAAVRRFNDKCTKALKRLLSAEGGLAKAVQVAASQLEHQAYQVDECLVVAP</sequence>
<feature type="compositionally biased region" description="Basic residues" evidence="1">
    <location>
        <begin position="315"/>
        <end position="326"/>
    </location>
</feature>
<dbReference type="AlphaFoldDB" id="A0A088S2H0"/>
<dbReference type="eggNOG" id="ENOG502SAVT">
    <property type="taxonomic scope" value="Eukaryota"/>
</dbReference>
<feature type="compositionally biased region" description="Polar residues" evidence="1">
    <location>
        <begin position="547"/>
        <end position="560"/>
    </location>
</feature>
<feature type="region of interest" description="Disordered" evidence="1">
    <location>
        <begin position="479"/>
        <end position="606"/>
    </location>
</feature>
<feature type="compositionally biased region" description="Low complexity" evidence="1">
    <location>
        <begin position="256"/>
        <end position="265"/>
    </location>
</feature>
<feature type="compositionally biased region" description="Basic residues" evidence="1">
    <location>
        <begin position="335"/>
        <end position="344"/>
    </location>
</feature>
<keyword evidence="3" id="KW-1185">Reference proteome</keyword>
<proteinExistence type="predicted"/>
<feature type="compositionally biased region" description="Basic and acidic residues" evidence="1">
    <location>
        <begin position="23"/>
        <end position="37"/>
    </location>
</feature>
<feature type="compositionally biased region" description="Basic residues" evidence="1">
    <location>
        <begin position="198"/>
        <end position="214"/>
    </location>
</feature>
<feature type="compositionally biased region" description="Polar residues" evidence="1">
    <location>
        <begin position="162"/>
        <end position="175"/>
    </location>
</feature>
<feature type="compositionally biased region" description="Basic residues" evidence="1">
    <location>
        <begin position="131"/>
        <end position="140"/>
    </location>
</feature>
<feature type="compositionally biased region" description="Basic residues" evidence="1">
    <location>
        <begin position="503"/>
        <end position="516"/>
    </location>
</feature>
<feature type="compositionally biased region" description="Polar residues" evidence="1">
    <location>
        <begin position="379"/>
        <end position="391"/>
    </location>
</feature>
<feature type="compositionally biased region" description="Basic residues" evidence="1">
    <location>
        <begin position="7"/>
        <end position="22"/>
    </location>
</feature>
<name>A0A088S2H0_LEIPA</name>
<organism evidence="2 3">
    <name type="scientific">Leishmania panamensis</name>
    <dbReference type="NCBI Taxonomy" id="5679"/>
    <lineage>
        <taxon>Eukaryota</taxon>
        <taxon>Discoba</taxon>
        <taxon>Euglenozoa</taxon>
        <taxon>Kinetoplastea</taxon>
        <taxon>Metakinetoplastina</taxon>
        <taxon>Trypanosomatida</taxon>
        <taxon>Trypanosomatidae</taxon>
        <taxon>Leishmaniinae</taxon>
        <taxon>Leishmania</taxon>
        <taxon>Leishmania guyanensis species complex</taxon>
    </lineage>
</organism>
<feature type="compositionally biased region" description="Polar residues" evidence="1">
    <location>
        <begin position="38"/>
        <end position="60"/>
    </location>
</feature>
<dbReference type="Proteomes" id="UP000063063">
    <property type="component" value="Chromosome 35"/>
</dbReference>
<protein>
    <submittedName>
        <fullName evidence="2">Uncharacterized protein</fullName>
    </submittedName>
</protein>
<feature type="region of interest" description="Disordered" evidence="1">
    <location>
        <begin position="1"/>
        <end position="436"/>
    </location>
</feature>
<dbReference type="RefSeq" id="XP_010703221.1">
    <property type="nucleotide sequence ID" value="XM_010704919.1"/>
</dbReference>
<gene>
    <name evidence="2" type="ORF">LPMP_352840</name>
</gene>
<dbReference type="GeneID" id="22579313"/>
<dbReference type="VEuPathDB" id="TriTrypDB:LPAL13_350035800"/>
<feature type="compositionally biased region" description="Polar residues" evidence="1">
    <location>
        <begin position="405"/>
        <end position="417"/>
    </location>
</feature>